<protein>
    <submittedName>
        <fullName evidence="1">Uncharacterized protein</fullName>
    </submittedName>
</protein>
<dbReference type="Proteomes" id="UP000604046">
    <property type="component" value="Unassembled WGS sequence"/>
</dbReference>
<comment type="caution">
    <text evidence="1">The sequence shown here is derived from an EMBL/GenBank/DDBJ whole genome shotgun (WGS) entry which is preliminary data.</text>
</comment>
<gene>
    <name evidence="1" type="ORF">SNAT2548_LOCUS10798</name>
</gene>
<keyword evidence="2" id="KW-1185">Reference proteome</keyword>
<dbReference type="AlphaFoldDB" id="A0A812LA04"/>
<dbReference type="OrthoDB" id="10466711at2759"/>
<dbReference type="EMBL" id="CAJNDS010000913">
    <property type="protein sequence ID" value="CAE7240594.1"/>
    <property type="molecule type" value="Genomic_DNA"/>
</dbReference>
<proteinExistence type="predicted"/>
<organism evidence="1 2">
    <name type="scientific">Symbiodinium natans</name>
    <dbReference type="NCBI Taxonomy" id="878477"/>
    <lineage>
        <taxon>Eukaryota</taxon>
        <taxon>Sar</taxon>
        <taxon>Alveolata</taxon>
        <taxon>Dinophyceae</taxon>
        <taxon>Suessiales</taxon>
        <taxon>Symbiodiniaceae</taxon>
        <taxon>Symbiodinium</taxon>
    </lineage>
</organism>
<evidence type="ECO:0000313" key="1">
    <source>
        <dbReference type="EMBL" id="CAE7240594.1"/>
    </source>
</evidence>
<sequence>MGDRFIQLGDWRLADIDGTHFSISHKDGWTAQVYKSDGTLHPQMWQLWGSWHRPIGPSKGIRFGFQFIEIGQFRLGAVDDNLFSISCLQPQQYQFARDRE</sequence>
<name>A0A812LA04_9DINO</name>
<accession>A0A812LA04</accession>
<reference evidence="1" key="1">
    <citation type="submission" date="2021-02" db="EMBL/GenBank/DDBJ databases">
        <authorList>
            <person name="Dougan E. K."/>
            <person name="Rhodes N."/>
            <person name="Thang M."/>
            <person name="Chan C."/>
        </authorList>
    </citation>
    <scope>NUCLEOTIDE SEQUENCE</scope>
</reference>
<evidence type="ECO:0000313" key="2">
    <source>
        <dbReference type="Proteomes" id="UP000604046"/>
    </source>
</evidence>